<dbReference type="InterPro" id="IPR001179">
    <property type="entry name" value="PPIase_FKBP_dom"/>
</dbReference>
<dbReference type="GO" id="GO:0012505">
    <property type="term" value="C:endomembrane system"/>
    <property type="evidence" value="ECO:0007669"/>
    <property type="project" value="TreeGrafter"/>
</dbReference>
<keyword evidence="5" id="KW-0472">Membrane</keyword>
<dbReference type="PANTHER" id="PTHR46512:SF1">
    <property type="entry name" value="PEPTIDYLPROLYL ISOMERASE"/>
    <property type="match status" value="1"/>
</dbReference>
<protein>
    <recommendedName>
        <fullName evidence="3">peptidylprolyl isomerase</fullName>
        <ecNumber evidence="3">5.2.1.8</ecNumber>
    </recommendedName>
</protein>
<feature type="region of interest" description="Disordered" evidence="4">
    <location>
        <begin position="1"/>
        <end position="33"/>
    </location>
</feature>
<evidence type="ECO:0000256" key="4">
    <source>
        <dbReference type="SAM" id="MobiDB-lite"/>
    </source>
</evidence>
<evidence type="ECO:0000313" key="7">
    <source>
        <dbReference type="EMBL" id="CAI3977660.1"/>
    </source>
</evidence>
<dbReference type="InterPro" id="IPR050754">
    <property type="entry name" value="FKBP4/5/8-like"/>
</dbReference>
<keyword evidence="1" id="KW-0677">Repeat</keyword>
<evidence type="ECO:0000256" key="3">
    <source>
        <dbReference type="PROSITE-ProRule" id="PRU00277"/>
    </source>
</evidence>
<dbReference type="Gene3D" id="1.25.40.10">
    <property type="entry name" value="Tetratricopeptide repeat domain"/>
    <property type="match status" value="1"/>
</dbReference>
<evidence type="ECO:0000256" key="5">
    <source>
        <dbReference type="SAM" id="Phobius"/>
    </source>
</evidence>
<keyword evidence="9" id="KW-1185">Reference proteome</keyword>
<dbReference type="Pfam" id="PF00254">
    <property type="entry name" value="FKBP_C"/>
    <property type="match status" value="1"/>
</dbReference>
<dbReference type="SMART" id="SM00028">
    <property type="entry name" value="TPR"/>
    <property type="match status" value="3"/>
</dbReference>
<organism evidence="7">
    <name type="scientific">Cladocopium goreaui</name>
    <dbReference type="NCBI Taxonomy" id="2562237"/>
    <lineage>
        <taxon>Eukaryota</taxon>
        <taxon>Sar</taxon>
        <taxon>Alveolata</taxon>
        <taxon>Dinophyceae</taxon>
        <taxon>Suessiales</taxon>
        <taxon>Symbiodiniaceae</taxon>
        <taxon>Cladocopium</taxon>
    </lineage>
</organism>
<dbReference type="EC" id="5.2.1.8" evidence="3"/>
<dbReference type="GO" id="GO:0016020">
    <property type="term" value="C:membrane"/>
    <property type="evidence" value="ECO:0007669"/>
    <property type="project" value="TreeGrafter"/>
</dbReference>
<reference evidence="7" key="1">
    <citation type="submission" date="2022-10" db="EMBL/GenBank/DDBJ databases">
        <authorList>
            <person name="Chen Y."/>
            <person name="Dougan E. K."/>
            <person name="Chan C."/>
            <person name="Rhodes N."/>
            <person name="Thang M."/>
        </authorList>
    </citation>
    <scope>NUCLEOTIDE SEQUENCE</scope>
</reference>
<reference evidence="8" key="2">
    <citation type="submission" date="2024-04" db="EMBL/GenBank/DDBJ databases">
        <authorList>
            <person name="Chen Y."/>
            <person name="Shah S."/>
            <person name="Dougan E. K."/>
            <person name="Thang M."/>
            <person name="Chan C."/>
        </authorList>
    </citation>
    <scope>NUCLEOTIDE SEQUENCE [LARGE SCALE GENOMIC DNA]</scope>
</reference>
<dbReference type="Gene3D" id="3.10.50.40">
    <property type="match status" value="1"/>
</dbReference>
<dbReference type="InterPro" id="IPR011990">
    <property type="entry name" value="TPR-like_helical_dom_sf"/>
</dbReference>
<dbReference type="GO" id="GO:0005740">
    <property type="term" value="C:mitochondrial envelope"/>
    <property type="evidence" value="ECO:0007669"/>
    <property type="project" value="TreeGrafter"/>
</dbReference>
<keyword evidence="3" id="KW-0413">Isomerase</keyword>
<keyword evidence="5" id="KW-0812">Transmembrane</keyword>
<feature type="domain" description="PPIase FKBP-type" evidence="6">
    <location>
        <begin position="55"/>
        <end position="146"/>
    </location>
</feature>
<dbReference type="EMBL" id="CAMXCT010000358">
    <property type="protein sequence ID" value="CAI3977660.1"/>
    <property type="molecule type" value="Genomic_DNA"/>
</dbReference>
<dbReference type="InterPro" id="IPR019734">
    <property type="entry name" value="TPR_rpt"/>
</dbReference>
<dbReference type="SUPFAM" id="SSF54534">
    <property type="entry name" value="FKBP-like"/>
    <property type="match status" value="1"/>
</dbReference>
<feature type="transmembrane region" description="Helical" evidence="5">
    <location>
        <begin position="355"/>
        <end position="373"/>
    </location>
</feature>
<evidence type="ECO:0000256" key="1">
    <source>
        <dbReference type="ARBA" id="ARBA00022737"/>
    </source>
</evidence>
<feature type="compositionally biased region" description="Basic and acidic residues" evidence="4">
    <location>
        <begin position="16"/>
        <end position="29"/>
    </location>
</feature>
<keyword evidence="2" id="KW-0802">TPR repeat</keyword>
<gene>
    <name evidence="7" type="ORF">C1SCF055_LOCUS5784</name>
</gene>
<proteinExistence type="predicted"/>
<dbReference type="OrthoDB" id="532682at2759"/>
<comment type="catalytic activity">
    <reaction evidence="3">
        <text>[protein]-peptidylproline (omega=180) = [protein]-peptidylproline (omega=0)</text>
        <dbReference type="Rhea" id="RHEA:16237"/>
        <dbReference type="Rhea" id="RHEA-COMP:10747"/>
        <dbReference type="Rhea" id="RHEA-COMP:10748"/>
        <dbReference type="ChEBI" id="CHEBI:83833"/>
        <dbReference type="ChEBI" id="CHEBI:83834"/>
        <dbReference type="EC" id="5.2.1.8"/>
    </reaction>
</comment>
<dbReference type="EMBL" id="CAMXCT030000358">
    <property type="protein sequence ID" value="CAL4764972.1"/>
    <property type="molecule type" value="Genomic_DNA"/>
</dbReference>
<evidence type="ECO:0000259" key="6">
    <source>
        <dbReference type="PROSITE" id="PS50059"/>
    </source>
</evidence>
<dbReference type="Pfam" id="PF14559">
    <property type="entry name" value="TPR_19"/>
    <property type="match status" value="1"/>
</dbReference>
<keyword evidence="5" id="KW-1133">Transmembrane helix</keyword>
<dbReference type="EMBL" id="CAMXCT020000358">
    <property type="protein sequence ID" value="CAL1131035.1"/>
    <property type="molecule type" value="Genomic_DNA"/>
</dbReference>
<accession>A0A9P1FKB3</accession>
<dbReference type="PANTHER" id="PTHR46512">
    <property type="entry name" value="PEPTIDYLPROLYL ISOMERASE"/>
    <property type="match status" value="1"/>
</dbReference>
<dbReference type="InterPro" id="IPR046357">
    <property type="entry name" value="PPIase_dom_sf"/>
</dbReference>
<feature type="transmembrane region" description="Helical" evidence="5">
    <location>
        <begin position="380"/>
        <end position="398"/>
    </location>
</feature>
<evidence type="ECO:0000313" key="9">
    <source>
        <dbReference type="Proteomes" id="UP001152797"/>
    </source>
</evidence>
<dbReference type="SUPFAM" id="SSF48452">
    <property type="entry name" value="TPR-like"/>
    <property type="match status" value="1"/>
</dbReference>
<evidence type="ECO:0000313" key="8">
    <source>
        <dbReference type="EMBL" id="CAL1131035.1"/>
    </source>
</evidence>
<dbReference type="GO" id="GO:0044183">
    <property type="term" value="F:protein folding chaperone"/>
    <property type="evidence" value="ECO:0007669"/>
    <property type="project" value="TreeGrafter"/>
</dbReference>
<dbReference type="GO" id="GO:0003755">
    <property type="term" value="F:peptidyl-prolyl cis-trans isomerase activity"/>
    <property type="evidence" value="ECO:0007669"/>
    <property type="project" value="UniProtKB-KW"/>
</dbReference>
<dbReference type="Proteomes" id="UP001152797">
    <property type="component" value="Unassembled WGS sequence"/>
</dbReference>
<keyword evidence="3" id="KW-0697">Rotamase</keyword>
<name>A0A9P1FKB3_9DINO</name>
<dbReference type="PROSITE" id="PS50059">
    <property type="entry name" value="FKBP_PPIASE"/>
    <property type="match status" value="1"/>
</dbReference>
<dbReference type="AlphaFoldDB" id="A0A9P1FKB3"/>
<sequence length="411" mass="45316">MASEDGIAGQGEAAEETEKVDEGPVKDADGWEDMMDGKVRKRTVKVGKGDAVDLQRDVLCSFDVRLSLDGEILQRRKNIRYRIGESEAIPGLELALRHMFLGEEADVFCISRFAWGPAGCKAAEAQEKDVPEDTDVYLNVKLIDMYPASPEDDSQKNWAHRVQELEWRRTNGNDHYRRRNMQLAARCYEKGMEVFPETPVQAPTSVGLSGKAAAAAVTKTIADVASNLSAVYLEQGRARDASDHAKIAVDLVPKHAKAIFRLAKASFLLGDFEECQARINELQGLQPEEDAAVKRLVADLERARTKHASKSKKLGAALLEAAGEGREYVEKPPPEEPPTFLQELLEPMIPSKKQVILLGALVMLSALVIFFAPQRHRPQVVIISLLASTLIFAIYTAVTQADADIAEAKKK</sequence>
<dbReference type="GO" id="GO:0005829">
    <property type="term" value="C:cytosol"/>
    <property type="evidence" value="ECO:0007669"/>
    <property type="project" value="TreeGrafter"/>
</dbReference>
<comment type="caution">
    <text evidence="7">The sequence shown here is derived from an EMBL/GenBank/DDBJ whole genome shotgun (WGS) entry which is preliminary data.</text>
</comment>
<evidence type="ECO:0000256" key="2">
    <source>
        <dbReference type="ARBA" id="ARBA00022803"/>
    </source>
</evidence>